<name>A0A174MFY4_BACUN</name>
<dbReference type="Proteomes" id="UP000466952">
    <property type="component" value="Unassembled WGS sequence"/>
</dbReference>
<dbReference type="PANTHER" id="PTHR42812">
    <property type="entry name" value="BETA-XYLOSIDASE"/>
    <property type="match status" value="1"/>
</dbReference>
<organism evidence="8 10">
    <name type="scientific">Bacteroides uniformis</name>
    <dbReference type="NCBI Taxonomy" id="820"/>
    <lineage>
        <taxon>Bacteria</taxon>
        <taxon>Pseudomonadati</taxon>
        <taxon>Bacteroidota</taxon>
        <taxon>Bacteroidia</taxon>
        <taxon>Bacteroidales</taxon>
        <taxon>Bacteroidaceae</taxon>
        <taxon>Bacteroides</taxon>
    </lineage>
</organism>
<accession>A0A174MFY4</accession>
<keyword evidence="3 8" id="KW-0326">Glycosidase</keyword>
<dbReference type="RefSeq" id="WP_005834409.1">
    <property type="nucleotide sequence ID" value="NZ_CAXVKF010000010.1"/>
</dbReference>
<evidence type="ECO:0000259" key="7">
    <source>
        <dbReference type="Pfam" id="PF17851"/>
    </source>
</evidence>
<feature type="domain" description="Beta-xylosidase C-terminal Concanavalin A-like" evidence="7">
    <location>
        <begin position="364"/>
        <end position="550"/>
    </location>
</feature>
<evidence type="ECO:0000256" key="3">
    <source>
        <dbReference type="ARBA" id="ARBA00023295"/>
    </source>
</evidence>
<feature type="site" description="Important for catalytic activity, responsible for pKa modulation of the active site Glu and correct orientation of both the proton donor and substrate" evidence="5">
    <location>
        <position position="182"/>
    </location>
</feature>
<dbReference type="GO" id="GO:0005975">
    <property type="term" value="P:carbohydrate metabolic process"/>
    <property type="evidence" value="ECO:0007669"/>
    <property type="project" value="InterPro"/>
</dbReference>
<dbReference type="OrthoDB" id="9801455at2"/>
<keyword evidence="6" id="KW-0472">Membrane</keyword>
<dbReference type="AlphaFoldDB" id="A0A174MFY4"/>
<evidence type="ECO:0000313" key="8">
    <source>
        <dbReference type="EMBL" id="CUP34001.1"/>
    </source>
</evidence>
<dbReference type="PANTHER" id="PTHR42812:SF12">
    <property type="entry name" value="BETA-XYLOSIDASE-RELATED"/>
    <property type="match status" value="1"/>
</dbReference>
<feature type="transmembrane region" description="Helical" evidence="6">
    <location>
        <begin position="6"/>
        <end position="27"/>
    </location>
</feature>
<evidence type="ECO:0000256" key="6">
    <source>
        <dbReference type="SAM" id="Phobius"/>
    </source>
</evidence>
<dbReference type="InterPro" id="IPR006710">
    <property type="entry name" value="Glyco_hydro_43"/>
</dbReference>
<evidence type="ECO:0000256" key="5">
    <source>
        <dbReference type="PIRSR" id="PIRSR606710-2"/>
    </source>
</evidence>
<dbReference type="EC" id="3.2.1.37" evidence="8"/>
<dbReference type="Pfam" id="PF04616">
    <property type="entry name" value="Glyco_hydro_43"/>
    <property type="match status" value="1"/>
</dbReference>
<evidence type="ECO:0000256" key="1">
    <source>
        <dbReference type="ARBA" id="ARBA00009865"/>
    </source>
</evidence>
<proteinExistence type="inferred from homology"/>
<dbReference type="SUPFAM" id="SSF49899">
    <property type="entry name" value="Concanavalin A-like lectins/glucanases"/>
    <property type="match status" value="1"/>
</dbReference>
<dbReference type="GeneID" id="29794969"/>
<dbReference type="Pfam" id="PF17851">
    <property type="entry name" value="GH43_C2"/>
    <property type="match status" value="1"/>
</dbReference>
<evidence type="ECO:0000256" key="4">
    <source>
        <dbReference type="PIRSR" id="PIRSR606710-1"/>
    </source>
</evidence>
<dbReference type="InterPro" id="IPR023296">
    <property type="entry name" value="Glyco_hydro_beta-prop_sf"/>
</dbReference>
<dbReference type="EMBL" id="WCTR01000002">
    <property type="protein sequence ID" value="KAB4215351.1"/>
    <property type="molecule type" value="Genomic_DNA"/>
</dbReference>
<dbReference type="Gene3D" id="2.60.120.200">
    <property type="match status" value="1"/>
</dbReference>
<evidence type="ECO:0000313" key="9">
    <source>
        <dbReference type="EMBL" id="KAB4215351.1"/>
    </source>
</evidence>
<comment type="similarity">
    <text evidence="1">Belongs to the glycosyl hydrolase 43 family.</text>
</comment>
<evidence type="ECO:0000313" key="10">
    <source>
        <dbReference type="Proteomes" id="UP000095614"/>
    </source>
</evidence>
<dbReference type="Gene3D" id="2.115.10.20">
    <property type="entry name" value="Glycosyl hydrolase domain, family 43"/>
    <property type="match status" value="1"/>
</dbReference>
<sequence>MNLPKQSGTGMMQSVVSIYPVAVLIWGKYSNREMNIRRFFLLLCNLVGYALGLPAQQTAVNPLIYADVPDMSMVRVDDTYYMSSTTMHMVPGVPIMKSKDLVNWELVSYAYDRLTDDVPAMNLDDGQNTYGRGSWASCIRYHKGMYYVSTFAQTTGKTYFFMTRDIEKGPWKRVEFAPSCHDHTFFFDEDGRNYLIYGNGKLFIAELEADLSGLKTGTERVLLENASAPAGGDIMLGAEGSQLFKVDGRYYLFNITWPRNGMRTVVVHRADKITGPYEGRVVFQDRGIAQGGLVDTPDGRWFAYLFQDCGAVGRIPYLVPVQWEDGWPVLGVNGVAPDKLELPAGKGLIPGIVCSDEFVRKAGEADLPLVWQWNHNPDNALWSVSARKGYLRLTTGRLESSFMQAKGTLTQRTIGPVCSGSVCMDASGMKDGDFAGLSLFQHKYGQVGVKIVNGEKCIVMVNGELEEPVEVEKIPLSRNRVYFKAECDFRDRKDIGYFYYSLNGKEWKPLGSPLKMEYTLPHFMGYRFALFNYAAKEIGGYADFDYFRIEDSMQPADTCRDVVYSGISAYFSPIRAGGAQPDAEGFIRRWLLLEPIAKPNRSNAVFTDSYIRKAFTTEYFPNQFTVLPEAGAKVRVGNQKLTWHALDSKNFNVKLFRFAHGLDKNVYGVLFWAVAVVNCAEDINNVRMAVGSNSASMWWLNGEEAIVLSGDRRMVKDDCVSPRLTLKKGKNIVRGAVINGPGMSDFCVRFLDEKGQPVRNISVSCK</sequence>
<keyword evidence="6" id="KW-1133">Transmembrane helix</keyword>
<dbReference type="Proteomes" id="UP000095614">
    <property type="component" value="Unassembled WGS sequence"/>
</dbReference>
<dbReference type="InterPro" id="IPR013320">
    <property type="entry name" value="ConA-like_dom_sf"/>
</dbReference>
<reference evidence="9 11" key="2">
    <citation type="journal article" date="2019" name="Nat. Med.">
        <title>A library of human gut bacterial isolates paired with longitudinal multiomics data enables mechanistic microbiome research.</title>
        <authorList>
            <person name="Poyet M."/>
            <person name="Groussin M."/>
            <person name="Gibbons S.M."/>
            <person name="Avila-Pacheco J."/>
            <person name="Jiang X."/>
            <person name="Kearney S.M."/>
            <person name="Perrotta A.R."/>
            <person name="Berdy B."/>
            <person name="Zhao S."/>
            <person name="Lieberman T.D."/>
            <person name="Swanson P.K."/>
            <person name="Smith M."/>
            <person name="Roesemann S."/>
            <person name="Alexander J.E."/>
            <person name="Rich S.A."/>
            <person name="Livny J."/>
            <person name="Vlamakis H."/>
            <person name="Clish C."/>
            <person name="Bullock K."/>
            <person name="Deik A."/>
            <person name="Scott J."/>
            <person name="Pierce K.A."/>
            <person name="Xavier R.J."/>
            <person name="Alm E.J."/>
        </authorList>
    </citation>
    <scope>NUCLEOTIDE SEQUENCE [LARGE SCALE GENOMIC DNA]</scope>
    <source>
        <strain evidence="9 11">BIOML-A11</strain>
    </source>
</reference>
<keyword evidence="2 8" id="KW-0378">Hydrolase</keyword>
<dbReference type="EMBL" id="CZAF01000009">
    <property type="protein sequence ID" value="CUP34001.1"/>
    <property type="molecule type" value="Genomic_DNA"/>
</dbReference>
<dbReference type="SUPFAM" id="SSF75005">
    <property type="entry name" value="Arabinanase/levansucrase/invertase"/>
    <property type="match status" value="1"/>
</dbReference>
<gene>
    <name evidence="8" type="primary">xynB_2</name>
    <name evidence="8" type="ORF">ERS852462_03310</name>
    <name evidence="9" type="ORF">GAP55_02985</name>
</gene>
<dbReference type="CDD" id="cd09001">
    <property type="entry name" value="GH43_FsAxh1-like"/>
    <property type="match status" value="1"/>
</dbReference>
<feature type="active site" description="Proton acceptor" evidence="4">
    <location>
        <position position="70"/>
    </location>
</feature>
<evidence type="ECO:0000313" key="11">
    <source>
        <dbReference type="Proteomes" id="UP000466952"/>
    </source>
</evidence>
<dbReference type="InterPro" id="IPR051795">
    <property type="entry name" value="Glycosyl_Hydrlase_43"/>
</dbReference>
<keyword evidence="6" id="KW-0812">Transmembrane</keyword>
<dbReference type="InterPro" id="IPR041542">
    <property type="entry name" value="GH43_C2"/>
</dbReference>
<protein>
    <submittedName>
        <fullName evidence="8">Glycoside hydrolase</fullName>
        <ecNumber evidence="8">3.2.1.37</ecNumber>
    </submittedName>
    <submittedName>
        <fullName evidence="9">Glycosyl hydrolase 43 family protein</fullName>
    </submittedName>
</protein>
<feature type="active site" description="Proton donor" evidence="4">
    <location>
        <position position="239"/>
    </location>
</feature>
<feature type="transmembrane region" description="Helical" evidence="6">
    <location>
        <begin position="39"/>
        <end position="55"/>
    </location>
</feature>
<dbReference type="GO" id="GO:0009044">
    <property type="term" value="F:xylan 1,4-beta-xylosidase activity"/>
    <property type="evidence" value="ECO:0007669"/>
    <property type="project" value="UniProtKB-EC"/>
</dbReference>
<evidence type="ECO:0000256" key="2">
    <source>
        <dbReference type="ARBA" id="ARBA00022801"/>
    </source>
</evidence>
<reference evidence="8 10" key="1">
    <citation type="submission" date="2015-09" db="EMBL/GenBank/DDBJ databases">
        <authorList>
            <consortium name="Pathogen Informatics"/>
        </authorList>
    </citation>
    <scope>NUCLEOTIDE SEQUENCE [LARGE SCALE GENOMIC DNA]</scope>
    <source>
        <strain evidence="8 10">2789STDY5834847</strain>
    </source>
</reference>